<comment type="caution">
    <text evidence="1">The sequence shown here is derived from an EMBL/GenBank/DDBJ whole genome shotgun (WGS) entry which is preliminary data.</text>
</comment>
<evidence type="ECO:0000313" key="2">
    <source>
        <dbReference type="Proteomes" id="UP001062846"/>
    </source>
</evidence>
<organism evidence="1 2">
    <name type="scientific">Rhododendron molle</name>
    <name type="common">Chinese azalea</name>
    <name type="synonym">Azalea mollis</name>
    <dbReference type="NCBI Taxonomy" id="49168"/>
    <lineage>
        <taxon>Eukaryota</taxon>
        <taxon>Viridiplantae</taxon>
        <taxon>Streptophyta</taxon>
        <taxon>Embryophyta</taxon>
        <taxon>Tracheophyta</taxon>
        <taxon>Spermatophyta</taxon>
        <taxon>Magnoliopsida</taxon>
        <taxon>eudicotyledons</taxon>
        <taxon>Gunneridae</taxon>
        <taxon>Pentapetalae</taxon>
        <taxon>asterids</taxon>
        <taxon>Ericales</taxon>
        <taxon>Ericaceae</taxon>
        <taxon>Ericoideae</taxon>
        <taxon>Rhodoreae</taxon>
        <taxon>Rhododendron</taxon>
    </lineage>
</organism>
<evidence type="ECO:0000313" key="1">
    <source>
        <dbReference type="EMBL" id="KAI8563521.1"/>
    </source>
</evidence>
<proteinExistence type="predicted"/>
<protein>
    <submittedName>
        <fullName evidence="1">Uncharacterized protein</fullName>
    </submittedName>
</protein>
<accession>A0ACC0PED6</accession>
<name>A0ACC0PED6_RHOML</name>
<dbReference type="Proteomes" id="UP001062846">
    <property type="component" value="Chromosome 3"/>
</dbReference>
<gene>
    <name evidence="1" type="ORF">RHMOL_Rhmol03G0117100</name>
</gene>
<reference evidence="1" key="1">
    <citation type="submission" date="2022-02" db="EMBL/GenBank/DDBJ databases">
        <title>Plant Genome Project.</title>
        <authorList>
            <person name="Zhang R.-G."/>
        </authorList>
    </citation>
    <scope>NUCLEOTIDE SEQUENCE</scope>
    <source>
        <strain evidence="1">AT1</strain>
    </source>
</reference>
<dbReference type="EMBL" id="CM046390">
    <property type="protein sequence ID" value="KAI8563521.1"/>
    <property type="molecule type" value="Genomic_DNA"/>
</dbReference>
<sequence length="505" mass="57277">MSEFLAMKQDKHEIVFANAHRLPIAFQSEFCHRVEPGEEARNREEQDLSVLSPCWNFTKHMVGAIPVHKPTESTHHRLFEFTKTALIKIFVAPYATVCDLYCSGVLDEDKWDEAQIGHYIGIDVAEAGIGKVREAWESQRKAYTSEFFELDPCLVSPLSPSRCIYVFCTTIYNCGRRMLSHAYRTRTIWRTLFAACSICRFQLCFETEEKARRLLHNVSSLLKPGGYFLGICPDSSTIWAKYQKNVEAYHSRSSSMKANLVPNCIRSESYMITFEVEEEKFPFFGKKYQLKFSSDSSAETHCLVHFPSLIRLARETGLDYVEMQNLTEFYDDNRYMGFPSSWRSSGFSLVPTEEMLTSLPPFTLLQRAQFAGMLLDAGLNIVDPRGRLLPRSYDVLGLYTTFVFQKPDPDLTPPLMTPLLQDGSHNHEEASLLISGTPLVNAAKLVYHCLHPLPSLDGQRKSQGTGWRDDEKNGQTEPSLALGNITEQKGILGPGPADLRFSEAI</sequence>
<keyword evidence="2" id="KW-1185">Reference proteome</keyword>